<sequence>MLFIIAAIGLAITISHRTADGANDRSVVVNAADAAAYSGASWMARHLNLIAYTNRALVANHIAVGHFTAYLSWLRYVEDASDGLASVTRYIPYVNQATSAAARIADAALKGTELFGRGYINGIDGLHGLMMSTQARARLAIQPPEIDRIMAAVAQSHDPSIAINQTDATNALPQPYRAVVQGYLASRYAETLSRIQSARPGDDRRRFGEWVAATIDHDRRLRRWLAGREGRGWPGYGSGHREWDVKIPLIIKIRKQGATSRADHADADGWRSLDRFQKAEYKLGKGEWSGWDTLARGRADADRIAGNYRGVRRYTRLKTRGDHPGGFTVPAIATLAEGRLSRRINHLTIARVVYRPPQGCGQPCPGDAGNDPTLFGPFWKPRLSTQPGGVWP</sequence>
<dbReference type="RefSeq" id="WP_367958418.1">
    <property type="nucleotide sequence ID" value="NZ_JBAKFK010000002.1"/>
</dbReference>
<evidence type="ECO:0000313" key="1">
    <source>
        <dbReference type="EMBL" id="MEX0469332.1"/>
    </source>
</evidence>
<keyword evidence="2" id="KW-1185">Reference proteome</keyword>
<comment type="caution">
    <text evidence="1">The sequence shown here is derived from an EMBL/GenBank/DDBJ whole genome shotgun (WGS) entry which is preliminary data.</text>
</comment>
<evidence type="ECO:0008006" key="3">
    <source>
        <dbReference type="Google" id="ProtNLM"/>
    </source>
</evidence>
<protein>
    <recommendedName>
        <fullName evidence="3">Flp pilus-assembly TadG-like N-terminal domain-containing protein</fullName>
    </recommendedName>
</protein>
<reference evidence="1 2" key="1">
    <citation type="submission" date="2024-02" db="EMBL/GenBank/DDBJ databases">
        <title>New especies of Spiribacter isolated from saline water.</title>
        <authorList>
            <person name="Leon M.J."/>
            <person name="De La Haba R."/>
            <person name="Sanchez-Porro C."/>
            <person name="Ventosa A."/>
        </authorList>
    </citation>
    <scope>NUCLEOTIDE SEQUENCE [LARGE SCALE GENOMIC DNA]</scope>
    <source>
        <strain evidence="2">ag22IC6-390</strain>
    </source>
</reference>
<proteinExistence type="predicted"/>
<accession>A0ABV3TCH1</accession>
<name>A0ABV3TCH1_9GAMM</name>
<dbReference type="Proteomes" id="UP001556709">
    <property type="component" value="Unassembled WGS sequence"/>
</dbReference>
<evidence type="ECO:0000313" key="2">
    <source>
        <dbReference type="Proteomes" id="UP001556709"/>
    </source>
</evidence>
<gene>
    <name evidence="1" type="ORF">V6X73_06300</name>
</gene>
<dbReference type="EMBL" id="JBAKFM010000002">
    <property type="protein sequence ID" value="MEX0469332.1"/>
    <property type="molecule type" value="Genomic_DNA"/>
</dbReference>
<organism evidence="1 2">
    <name type="scientific">Spiribacter pallidus</name>
    <dbReference type="NCBI Taxonomy" id="1987936"/>
    <lineage>
        <taxon>Bacteria</taxon>
        <taxon>Pseudomonadati</taxon>
        <taxon>Pseudomonadota</taxon>
        <taxon>Gammaproteobacteria</taxon>
        <taxon>Chromatiales</taxon>
        <taxon>Ectothiorhodospiraceae</taxon>
        <taxon>Spiribacter</taxon>
    </lineage>
</organism>